<dbReference type="GO" id="GO:0003700">
    <property type="term" value="F:DNA-binding transcription factor activity"/>
    <property type="evidence" value="ECO:0007669"/>
    <property type="project" value="InterPro"/>
</dbReference>
<dbReference type="PANTHER" id="PTHR46910">
    <property type="entry name" value="TRANSCRIPTION FACTOR PDR1"/>
    <property type="match status" value="1"/>
</dbReference>
<dbReference type="InterPro" id="IPR007219">
    <property type="entry name" value="XnlR_reg_dom"/>
</dbReference>
<keyword evidence="1" id="KW-0805">Transcription regulation</keyword>
<dbReference type="GeneID" id="93571265"/>
<dbReference type="GO" id="GO:0008270">
    <property type="term" value="F:zinc ion binding"/>
    <property type="evidence" value="ECO:0007669"/>
    <property type="project" value="InterPro"/>
</dbReference>
<dbReference type="STRING" id="767769.A0A1L9U669"/>
<reference evidence="7" key="1">
    <citation type="journal article" date="2017" name="Genome Biol.">
        <title>Comparative genomics reveals high biological diversity and specific adaptations in the industrially and medically important fungal genus Aspergillus.</title>
        <authorList>
            <person name="de Vries R.P."/>
            <person name="Riley R."/>
            <person name="Wiebenga A."/>
            <person name="Aguilar-Osorio G."/>
            <person name="Amillis S."/>
            <person name="Uchima C.A."/>
            <person name="Anderluh G."/>
            <person name="Asadollahi M."/>
            <person name="Askin M."/>
            <person name="Barry K."/>
            <person name="Battaglia E."/>
            <person name="Bayram O."/>
            <person name="Benocci T."/>
            <person name="Braus-Stromeyer S.A."/>
            <person name="Caldana C."/>
            <person name="Canovas D."/>
            <person name="Cerqueira G.C."/>
            <person name="Chen F."/>
            <person name="Chen W."/>
            <person name="Choi C."/>
            <person name="Clum A."/>
            <person name="Dos Santos R.A."/>
            <person name="Damasio A.R."/>
            <person name="Diallinas G."/>
            <person name="Emri T."/>
            <person name="Fekete E."/>
            <person name="Flipphi M."/>
            <person name="Freyberg S."/>
            <person name="Gallo A."/>
            <person name="Gournas C."/>
            <person name="Habgood R."/>
            <person name="Hainaut M."/>
            <person name="Harispe M.L."/>
            <person name="Henrissat B."/>
            <person name="Hilden K.S."/>
            <person name="Hope R."/>
            <person name="Hossain A."/>
            <person name="Karabika E."/>
            <person name="Karaffa L."/>
            <person name="Karanyi Z."/>
            <person name="Krasevec N."/>
            <person name="Kuo A."/>
            <person name="Kusch H."/>
            <person name="LaButti K."/>
            <person name="Lagendijk E.L."/>
            <person name="Lapidus A."/>
            <person name="Levasseur A."/>
            <person name="Lindquist E."/>
            <person name="Lipzen A."/>
            <person name="Logrieco A.F."/>
            <person name="MacCabe A."/>
            <person name="Maekelae M.R."/>
            <person name="Malavazi I."/>
            <person name="Melin P."/>
            <person name="Meyer V."/>
            <person name="Mielnichuk N."/>
            <person name="Miskei M."/>
            <person name="Molnar A.P."/>
            <person name="Mule G."/>
            <person name="Ngan C.Y."/>
            <person name="Orejas M."/>
            <person name="Orosz E."/>
            <person name="Ouedraogo J.P."/>
            <person name="Overkamp K.M."/>
            <person name="Park H.-S."/>
            <person name="Perrone G."/>
            <person name="Piumi F."/>
            <person name="Punt P.J."/>
            <person name="Ram A.F."/>
            <person name="Ramon A."/>
            <person name="Rauscher S."/>
            <person name="Record E."/>
            <person name="Riano-Pachon D.M."/>
            <person name="Robert V."/>
            <person name="Roehrig J."/>
            <person name="Ruller R."/>
            <person name="Salamov A."/>
            <person name="Salih N.S."/>
            <person name="Samson R.A."/>
            <person name="Sandor E."/>
            <person name="Sanguinetti M."/>
            <person name="Schuetze T."/>
            <person name="Sepcic K."/>
            <person name="Shelest E."/>
            <person name="Sherlock G."/>
            <person name="Sophianopoulou V."/>
            <person name="Squina F.M."/>
            <person name="Sun H."/>
            <person name="Susca A."/>
            <person name="Todd R.B."/>
            <person name="Tsang A."/>
            <person name="Unkles S.E."/>
            <person name="van de Wiele N."/>
            <person name="van Rossen-Uffink D."/>
            <person name="Oliveira J.V."/>
            <person name="Vesth T.C."/>
            <person name="Visser J."/>
            <person name="Yu J.-H."/>
            <person name="Zhou M."/>
            <person name="Andersen M.R."/>
            <person name="Archer D.B."/>
            <person name="Baker S.E."/>
            <person name="Benoit I."/>
            <person name="Brakhage A.A."/>
            <person name="Braus G.H."/>
            <person name="Fischer R."/>
            <person name="Frisvad J.C."/>
            <person name="Goldman G.H."/>
            <person name="Houbraken J."/>
            <person name="Oakley B."/>
            <person name="Pocsi I."/>
            <person name="Scazzocchio C."/>
            <person name="Seiboth B."/>
            <person name="vanKuyk P.A."/>
            <person name="Wortman J."/>
            <person name="Dyer P.S."/>
            <person name="Grigoriev I.V."/>
        </authorList>
    </citation>
    <scope>NUCLEOTIDE SEQUENCE [LARGE SCALE GENOMIC DNA]</scope>
    <source>
        <strain evidence="7">CBS 101740 / IMI 381727 / IBT 21946</strain>
    </source>
</reference>
<dbReference type="AlphaFoldDB" id="A0A1L9U669"/>
<keyword evidence="3" id="KW-0539">Nucleus</keyword>
<accession>A0A1L9U669</accession>
<keyword evidence="7" id="KW-1185">Reference proteome</keyword>
<proteinExistence type="predicted"/>
<dbReference type="CDD" id="cd12148">
    <property type="entry name" value="fungal_TF_MHR"/>
    <property type="match status" value="1"/>
</dbReference>
<dbReference type="RefSeq" id="XP_067474302.1">
    <property type="nucleotide sequence ID" value="XM_067618777.1"/>
</dbReference>
<protein>
    <recommendedName>
        <fullName evidence="5">Xylanolytic transcriptional activator regulatory domain-containing protein</fullName>
    </recommendedName>
</protein>
<evidence type="ECO:0000256" key="2">
    <source>
        <dbReference type="ARBA" id="ARBA00023163"/>
    </source>
</evidence>
<organism evidence="6 7">
    <name type="scientific">Aspergillus brasiliensis (strain CBS 101740 / IMI 381727 / IBT 21946)</name>
    <dbReference type="NCBI Taxonomy" id="767769"/>
    <lineage>
        <taxon>Eukaryota</taxon>
        <taxon>Fungi</taxon>
        <taxon>Dikarya</taxon>
        <taxon>Ascomycota</taxon>
        <taxon>Pezizomycotina</taxon>
        <taxon>Eurotiomycetes</taxon>
        <taxon>Eurotiomycetidae</taxon>
        <taxon>Eurotiales</taxon>
        <taxon>Aspergillaceae</taxon>
        <taxon>Aspergillus</taxon>
        <taxon>Aspergillus subgen. Circumdati</taxon>
    </lineage>
</organism>
<feature type="domain" description="Xylanolytic transcriptional activator regulatory" evidence="5">
    <location>
        <begin position="263"/>
        <end position="337"/>
    </location>
</feature>
<evidence type="ECO:0000313" key="6">
    <source>
        <dbReference type="EMBL" id="OJJ67053.1"/>
    </source>
</evidence>
<dbReference type="Proteomes" id="UP000184499">
    <property type="component" value="Unassembled WGS sequence"/>
</dbReference>
<feature type="compositionally biased region" description="Polar residues" evidence="4">
    <location>
        <begin position="13"/>
        <end position="28"/>
    </location>
</feature>
<evidence type="ECO:0000256" key="4">
    <source>
        <dbReference type="SAM" id="MobiDB-lite"/>
    </source>
</evidence>
<dbReference type="PANTHER" id="PTHR46910:SF25">
    <property type="entry name" value="ABC-TRANSPORTER-REGULATING TRANSCRIPTION FACTOR"/>
    <property type="match status" value="1"/>
</dbReference>
<evidence type="ECO:0000256" key="1">
    <source>
        <dbReference type="ARBA" id="ARBA00023015"/>
    </source>
</evidence>
<keyword evidence="2" id="KW-0804">Transcription</keyword>
<dbReference type="InterPro" id="IPR050987">
    <property type="entry name" value="AtrR-like"/>
</dbReference>
<name>A0A1L9U669_ASPBC</name>
<feature type="compositionally biased region" description="Basic and acidic residues" evidence="4">
    <location>
        <begin position="1"/>
        <end position="11"/>
    </location>
</feature>
<dbReference type="EMBL" id="KV878695">
    <property type="protein sequence ID" value="OJJ67053.1"/>
    <property type="molecule type" value="Genomic_DNA"/>
</dbReference>
<gene>
    <name evidence="6" type="ORF">ASPBRDRAFT_136276</name>
</gene>
<dbReference type="GO" id="GO:0006351">
    <property type="term" value="P:DNA-templated transcription"/>
    <property type="evidence" value="ECO:0007669"/>
    <property type="project" value="InterPro"/>
</dbReference>
<sequence>MRQNQIHRETRPNGPSQITPNSTETAGSVGQLAVEEIDASSRLNNTFAYGTNTESGGERPPTPRVAEIDREEATIDLQAVNWEHHGPGSWLSICSTPGVQWVSAKAGTTRFHKIAQELVTGWTRKLTLNSDIIRERCPEPGIENAWKYVSAYFENSRDSVFGVVLRSSFECRLRIHFQNPNTPDEDVAWYALRNAVYAIGRRVAASIEGTGDFAAIQSEASQFFHNAFSVFPDLLFRPSGLMAVQALVVMTSYAELLGSPAVEYMLCGSAIRLAQSKGLHRQSSRAWNLPRSEIVHRNWVFWAAYCYDKNIALRSGRPSALDDDEISCEIPNEFPDGSRTDIEVVVAAIKHAQVCAKISKQLLSARAFNQSPKSLCSTMESLENKLQTWRKSLAHHLTLPKQSGYQALRNSHHCETHTLRLHYLYWGSVIALNANFHYPWISSLLVRQDSFLEDRILKSSTRAAEASRQLLSTLKDTELNTSSSSPIVFYFPMLAAINLFIYILKNPTHETVGSDLALLDLAAGHFAKLHFLTSSQVSFTFVREIVGLANKAVRMATTVAPRSTDRSSAYSPDIFSADISGEPVRLRNSNDSCRMLISFSPS</sequence>
<dbReference type="OMA" id="FHYPWIS"/>
<dbReference type="VEuPathDB" id="FungiDB:ASPBRDRAFT_136276"/>
<dbReference type="GO" id="GO:0003677">
    <property type="term" value="F:DNA binding"/>
    <property type="evidence" value="ECO:0007669"/>
    <property type="project" value="InterPro"/>
</dbReference>
<dbReference type="OrthoDB" id="39175at2759"/>
<evidence type="ECO:0000256" key="3">
    <source>
        <dbReference type="ARBA" id="ARBA00023242"/>
    </source>
</evidence>
<dbReference type="SMART" id="SM00906">
    <property type="entry name" value="Fungal_trans"/>
    <property type="match status" value="1"/>
</dbReference>
<dbReference type="Pfam" id="PF04082">
    <property type="entry name" value="Fungal_trans"/>
    <property type="match status" value="1"/>
</dbReference>
<feature type="region of interest" description="Disordered" evidence="4">
    <location>
        <begin position="1"/>
        <end position="29"/>
    </location>
</feature>
<evidence type="ECO:0000313" key="7">
    <source>
        <dbReference type="Proteomes" id="UP000184499"/>
    </source>
</evidence>
<evidence type="ECO:0000259" key="5">
    <source>
        <dbReference type="SMART" id="SM00906"/>
    </source>
</evidence>